<dbReference type="Proteomes" id="UP000823775">
    <property type="component" value="Unassembled WGS sequence"/>
</dbReference>
<feature type="region of interest" description="Disordered" evidence="1">
    <location>
        <begin position="1"/>
        <end position="21"/>
    </location>
</feature>
<comment type="caution">
    <text evidence="2">The sequence shown here is derived from an EMBL/GenBank/DDBJ whole genome shotgun (WGS) entry which is preliminary data.</text>
</comment>
<name>A0ABS8RTA7_DATST</name>
<evidence type="ECO:0000256" key="1">
    <source>
        <dbReference type="SAM" id="MobiDB-lite"/>
    </source>
</evidence>
<sequence length="176" mass="19693">MEKEDNFVINKKQEDSDDAQTGDVVAAIEKIKEANLETDNISPYSNPYVMSRFLDRTYTFSWDQKHSLMVVLVWPYIPPGSRPPALSVSDADNQARSGHGQSSVPTPSSQIFVSDSPSFFASSAILIRSFLGKKNHKFTTEEVKIKKNTTPDFCVEAVNLIIPIIVCLKFCLVIDF</sequence>
<keyword evidence="3" id="KW-1185">Reference proteome</keyword>
<reference evidence="2 3" key="1">
    <citation type="journal article" date="2021" name="BMC Genomics">
        <title>Datura genome reveals duplications of psychoactive alkaloid biosynthetic genes and high mutation rate following tissue culture.</title>
        <authorList>
            <person name="Rajewski A."/>
            <person name="Carter-House D."/>
            <person name="Stajich J."/>
            <person name="Litt A."/>
        </authorList>
    </citation>
    <scope>NUCLEOTIDE SEQUENCE [LARGE SCALE GENOMIC DNA]</scope>
    <source>
        <strain evidence="2">AR-01</strain>
    </source>
</reference>
<organism evidence="2 3">
    <name type="scientific">Datura stramonium</name>
    <name type="common">Jimsonweed</name>
    <name type="synonym">Common thornapple</name>
    <dbReference type="NCBI Taxonomy" id="4076"/>
    <lineage>
        <taxon>Eukaryota</taxon>
        <taxon>Viridiplantae</taxon>
        <taxon>Streptophyta</taxon>
        <taxon>Embryophyta</taxon>
        <taxon>Tracheophyta</taxon>
        <taxon>Spermatophyta</taxon>
        <taxon>Magnoliopsida</taxon>
        <taxon>eudicotyledons</taxon>
        <taxon>Gunneridae</taxon>
        <taxon>Pentapetalae</taxon>
        <taxon>asterids</taxon>
        <taxon>lamiids</taxon>
        <taxon>Solanales</taxon>
        <taxon>Solanaceae</taxon>
        <taxon>Solanoideae</taxon>
        <taxon>Datureae</taxon>
        <taxon>Datura</taxon>
    </lineage>
</organism>
<feature type="compositionally biased region" description="Basic and acidic residues" evidence="1">
    <location>
        <begin position="1"/>
        <end position="14"/>
    </location>
</feature>
<gene>
    <name evidence="2" type="ORF">HAX54_003111</name>
</gene>
<evidence type="ECO:0000313" key="3">
    <source>
        <dbReference type="Proteomes" id="UP000823775"/>
    </source>
</evidence>
<dbReference type="EMBL" id="JACEIK010000114">
    <property type="protein sequence ID" value="MCD7450055.1"/>
    <property type="molecule type" value="Genomic_DNA"/>
</dbReference>
<evidence type="ECO:0000313" key="2">
    <source>
        <dbReference type="EMBL" id="MCD7450055.1"/>
    </source>
</evidence>
<accession>A0ABS8RTA7</accession>
<feature type="compositionally biased region" description="Polar residues" evidence="1">
    <location>
        <begin position="90"/>
        <end position="108"/>
    </location>
</feature>
<feature type="region of interest" description="Disordered" evidence="1">
    <location>
        <begin position="85"/>
        <end position="108"/>
    </location>
</feature>
<proteinExistence type="predicted"/>
<protein>
    <submittedName>
        <fullName evidence="2">Uncharacterized protein</fullName>
    </submittedName>
</protein>